<evidence type="ECO:0000256" key="3">
    <source>
        <dbReference type="ARBA" id="ARBA00022617"/>
    </source>
</evidence>
<evidence type="ECO:0000256" key="9">
    <source>
        <dbReference type="SAM" id="MobiDB-lite"/>
    </source>
</evidence>
<dbReference type="GO" id="GO:0046872">
    <property type="term" value="F:metal ion binding"/>
    <property type="evidence" value="ECO:0007669"/>
    <property type="project" value="UniProtKB-KW"/>
</dbReference>
<dbReference type="RefSeq" id="WP_143047295.1">
    <property type="nucleotide sequence ID" value="NZ_FNON01000016.1"/>
</dbReference>
<evidence type="ECO:0000256" key="6">
    <source>
        <dbReference type="ARBA" id="ARBA00023002"/>
    </source>
</evidence>
<evidence type="ECO:0000256" key="10">
    <source>
        <dbReference type="SAM" id="SignalP"/>
    </source>
</evidence>
<feature type="chain" id="PRO_5038707183" evidence="10">
    <location>
        <begin position="26"/>
        <end position="321"/>
    </location>
</feature>
<keyword evidence="5 10" id="KW-0732">Signal</keyword>
<dbReference type="PANTHER" id="PTHR30521:SF4">
    <property type="entry name" value="DEFERROCHELATASE"/>
    <property type="match status" value="1"/>
</dbReference>
<feature type="signal peptide" evidence="10">
    <location>
        <begin position="1"/>
        <end position="25"/>
    </location>
</feature>
<dbReference type="InterPro" id="IPR048328">
    <property type="entry name" value="Dyp_perox_C"/>
</dbReference>
<dbReference type="NCBIfam" id="TIGR01413">
    <property type="entry name" value="Dyp_perox_fam"/>
    <property type="match status" value="1"/>
</dbReference>
<evidence type="ECO:0000256" key="8">
    <source>
        <dbReference type="ARBA" id="ARBA00025737"/>
    </source>
</evidence>
<accession>A0A1H3SXV9</accession>
<feature type="region of interest" description="Disordered" evidence="9">
    <location>
        <begin position="206"/>
        <end position="230"/>
    </location>
</feature>
<dbReference type="GO" id="GO:0005829">
    <property type="term" value="C:cytosol"/>
    <property type="evidence" value="ECO:0007669"/>
    <property type="project" value="TreeGrafter"/>
</dbReference>
<dbReference type="PROSITE" id="PS51404">
    <property type="entry name" value="DYP_PEROXIDASE"/>
    <property type="match status" value="1"/>
</dbReference>
<reference evidence="12 13" key="1">
    <citation type="submission" date="2016-10" db="EMBL/GenBank/DDBJ databases">
        <authorList>
            <person name="de Groot N.N."/>
        </authorList>
    </citation>
    <scope>NUCLEOTIDE SEQUENCE [LARGE SCALE GENOMIC DNA]</scope>
    <source>
        <strain evidence="12 13">CPCC 202699</strain>
    </source>
</reference>
<dbReference type="InterPro" id="IPR006314">
    <property type="entry name" value="Dyp_peroxidase"/>
</dbReference>
<evidence type="ECO:0000256" key="5">
    <source>
        <dbReference type="ARBA" id="ARBA00022729"/>
    </source>
</evidence>
<comment type="similarity">
    <text evidence="8">Belongs to the DyP-type peroxidase family.</text>
</comment>
<sequence>MTSRRQVLLGALGLALTACSTETVADVPGRHVALRRPKPAGQIALLNDVSPEAVRKMHQSGDDVAIGLGVGFFDAVAQPRPAGLVEMPPFPGEVLRPERSNAHVVVQIEGDTPEAVAARADAVLGGARIGWRAAVRREIVADQAGKSLQRNSFGFVEGQGNPVHEQLAGAVLRADGSSLLALRVIQLAQDAWNADDPVKQQRIIGRKPDGSWLDGSPSAGEPSFAGDPDGAVTPLDSHVRKANPRTPGVPSPRMLRRSWIYQGGPADDGVVFMAFQSDFEAGFALAQNRLRGEALAPYLLTVGGGYFVVPARDNLGAYLPS</sequence>
<dbReference type="GO" id="GO:0020037">
    <property type="term" value="F:heme binding"/>
    <property type="evidence" value="ECO:0007669"/>
    <property type="project" value="InterPro"/>
</dbReference>
<evidence type="ECO:0000259" key="11">
    <source>
        <dbReference type="Pfam" id="PF20628"/>
    </source>
</evidence>
<feature type="domain" description="Dyp-type peroxidase C-terminal" evidence="11">
    <location>
        <begin position="149"/>
        <end position="313"/>
    </location>
</feature>
<keyword evidence="3" id="KW-0349">Heme</keyword>
<dbReference type="PROSITE" id="PS51257">
    <property type="entry name" value="PROKAR_LIPOPROTEIN"/>
    <property type="match status" value="1"/>
</dbReference>
<dbReference type="OrthoDB" id="9781066at2"/>
<keyword evidence="6" id="KW-0560">Oxidoreductase</keyword>
<dbReference type="Pfam" id="PF20628">
    <property type="entry name" value="Dyp_perox_C"/>
    <property type="match status" value="1"/>
</dbReference>
<name>A0A1H3SXV9_9PSEU</name>
<evidence type="ECO:0000256" key="4">
    <source>
        <dbReference type="ARBA" id="ARBA00022723"/>
    </source>
</evidence>
<protein>
    <submittedName>
        <fullName evidence="12">Deferrochelatase/peroxidase EfeB</fullName>
    </submittedName>
</protein>
<proteinExistence type="inferred from homology"/>
<dbReference type="EMBL" id="FNON01000016">
    <property type="protein sequence ID" value="SDZ42335.1"/>
    <property type="molecule type" value="Genomic_DNA"/>
</dbReference>
<evidence type="ECO:0000256" key="2">
    <source>
        <dbReference type="ARBA" id="ARBA00022559"/>
    </source>
</evidence>
<keyword evidence="13" id="KW-1185">Reference proteome</keyword>
<dbReference type="Proteomes" id="UP000199515">
    <property type="component" value="Unassembled WGS sequence"/>
</dbReference>
<dbReference type="AlphaFoldDB" id="A0A1H3SXV9"/>
<dbReference type="PANTHER" id="PTHR30521">
    <property type="entry name" value="DEFERROCHELATASE/PEROXIDASE"/>
    <property type="match status" value="1"/>
</dbReference>
<keyword evidence="7" id="KW-0408">Iron</keyword>
<evidence type="ECO:0000313" key="13">
    <source>
        <dbReference type="Proteomes" id="UP000199515"/>
    </source>
</evidence>
<organism evidence="12 13">
    <name type="scientific">Amycolatopsis xylanica</name>
    <dbReference type="NCBI Taxonomy" id="589385"/>
    <lineage>
        <taxon>Bacteria</taxon>
        <taxon>Bacillati</taxon>
        <taxon>Actinomycetota</taxon>
        <taxon>Actinomycetes</taxon>
        <taxon>Pseudonocardiales</taxon>
        <taxon>Pseudonocardiaceae</taxon>
        <taxon>Amycolatopsis</taxon>
    </lineage>
</organism>
<comment type="cofactor">
    <cofactor evidence="1">
        <name>heme b</name>
        <dbReference type="ChEBI" id="CHEBI:60344"/>
    </cofactor>
</comment>
<evidence type="ECO:0000256" key="1">
    <source>
        <dbReference type="ARBA" id="ARBA00001970"/>
    </source>
</evidence>
<dbReference type="GO" id="GO:0004601">
    <property type="term" value="F:peroxidase activity"/>
    <property type="evidence" value="ECO:0007669"/>
    <property type="project" value="UniProtKB-KW"/>
</dbReference>
<dbReference type="InterPro" id="IPR011008">
    <property type="entry name" value="Dimeric_a/b-barrel"/>
</dbReference>
<evidence type="ECO:0000313" key="12">
    <source>
        <dbReference type="EMBL" id="SDZ42335.1"/>
    </source>
</evidence>
<evidence type="ECO:0000256" key="7">
    <source>
        <dbReference type="ARBA" id="ARBA00023004"/>
    </source>
</evidence>
<keyword evidence="2 12" id="KW-0575">Peroxidase</keyword>
<dbReference type="SUPFAM" id="SSF54909">
    <property type="entry name" value="Dimeric alpha+beta barrel"/>
    <property type="match status" value="1"/>
</dbReference>
<dbReference type="STRING" id="589385.SAMN05421504_11622"/>
<keyword evidence="4" id="KW-0479">Metal-binding</keyword>
<gene>
    <name evidence="12" type="ORF">SAMN05421504_11622</name>
</gene>